<keyword evidence="1" id="KW-1133">Transmembrane helix</keyword>
<organism evidence="4 5">
    <name type="scientific">Escherichia marmotae</name>
    <dbReference type="NCBI Taxonomy" id="1499973"/>
    <lineage>
        <taxon>Bacteria</taxon>
        <taxon>Pseudomonadati</taxon>
        <taxon>Pseudomonadota</taxon>
        <taxon>Gammaproteobacteria</taxon>
        <taxon>Enterobacterales</taxon>
        <taxon>Enterobacteriaceae</taxon>
        <taxon>Escherichia</taxon>
    </lineage>
</organism>
<evidence type="ECO:0000256" key="1">
    <source>
        <dbReference type="SAM" id="Phobius"/>
    </source>
</evidence>
<dbReference type="AlphaFoldDB" id="A0A7L6LBI4"/>
<dbReference type="Proteomes" id="UP000518474">
    <property type="component" value="Unassembled WGS sequence"/>
</dbReference>
<keyword evidence="1" id="KW-0472">Membrane</keyword>
<feature type="transmembrane region" description="Helical" evidence="1">
    <location>
        <begin position="36"/>
        <end position="53"/>
    </location>
</feature>
<dbReference type="EMBL" id="JABXPT010000001">
    <property type="protein sequence ID" value="MBA7897223.1"/>
    <property type="molecule type" value="Genomic_DNA"/>
</dbReference>
<feature type="transmembrane region" description="Helical" evidence="1">
    <location>
        <begin position="97"/>
        <end position="116"/>
    </location>
</feature>
<dbReference type="EMBL" id="CP056165">
    <property type="protein sequence ID" value="QLX31244.1"/>
    <property type="molecule type" value="Genomic_DNA"/>
</dbReference>
<name>A0A7L6LBI4_9ESCH</name>
<keyword evidence="1" id="KW-0812">Transmembrane</keyword>
<evidence type="ECO:0000313" key="7">
    <source>
        <dbReference type="Proteomes" id="UP001235723"/>
    </source>
</evidence>
<dbReference type="EMBL" id="JAHCRT010000012">
    <property type="protein sequence ID" value="MDQ9294831.1"/>
    <property type="molecule type" value="Genomic_DNA"/>
</dbReference>
<reference evidence="3 7" key="2">
    <citation type="submission" date="2021-05" db="EMBL/GenBank/DDBJ databases">
        <title>Genome sequence of E. marmotae isolates.</title>
        <authorList>
            <person name="Binsker U."/>
            <person name="Hammerl J.A."/>
        </authorList>
    </citation>
    <scope>NUCLEOTIDE SEQUENCE [LARGE SCALE GENOMIC DNA]</scope>
    <source>
        <strain evidence="3 7">21-MO00586</strain>
    </source>
</reference>
<reference evidence="5 6" key="1">
    <citation type="submission" date="2020-06" db="EMBL/GenBank/DDBJ databases">
        <title>REHAB project genomes.</title>
        <authorList>
            <person name="Shaw L.P."/>
        </authorList>
    </citation>
    <scope>NUCLEOTIDE SEQUENCE [LARGE SCALE GENOMIC DNA]</scope>
    <source>
        <strain evidence="2 6">RHBSTW-00604</strain>
        <strain evidence="4 5">RHBSTW-00777</strain>
    </source>
</reference>
<keyword evidence="7" id="KW-1185">Reference proteome</keyword>
<dbReference type="Proteomes" id="UP000512146">
    <property type="component" value="Chromosome"/>
</dbReference>
<evidence type="ECO:0000313" key="2">
    <source>
        <dbReference type="EMBL" id="MBA7897223.1"/>
    </source>
</evidence>
<gene>
    <name evidence="2" type="ORF">HV245_03295</name>
    <name evidence="4" type="ORF">HV276_16675</name>
    <name evidence="3" type="ORF">KJE03_15360</name>
</gene>
<protein>
    <submittedName>
        <fullName evidence="4">Uncharacterized protein</fullName>
    </submittedName>
</protein>
<evidence type="ECO:0000313" key="4">
    <source>
        <dbReference type="EMBL" id="QLX31244.1"/>
    </source>
</evidence>
<feature type="transmembrane region" description="Helical" evidence="1">
    <location>
        <begin position="65"/>
        <end position="85"/>
    </location>
</feature>
<dbReference type="Proteomes" id="UP001235723">
    <property type="component" value="Unassembled WGS sequence"/>
</dbReference>
<proteinExistence type="predicted"/>
<evidence type="ECO:0000313" key="3">
    <source>
        <dbReference type="EMBL" id="MDQ9294831.1"/>
    </source>
</evidence>
<evidence type="ECO:0000313" key="5">
    <source>
        <dbReference type="Proteomes" id="UP000512146"/>
    </source>
</evidence>
<dbReference type="RefSeq" id="WP_178324076.1">
    <property type="nucleotide sequence ID" value="NZ_CP056165.1"/>
</dbReference>
<evidence type="ECO:0000313" key="6">
    <source>
        <dbReference type="Proteomes" id="UP000518474"/>
    </source>
</evidence>
<sequence>MKRFKTDRPILAFVLGIFLSLKLVSALGFIFQATGLTGLVVGLQIILIAFVAYTLNTRTGGYSSLLTMIFCLIAVMVLDGVVIYLSLNGIALPSLAIPRIIGAELTYVLTIAYIVFSKKLRRFKEPDL</sequence>
<accession>A0A7L6LBI4</accession>